<dbReference type="EMBL" id="CADCWI010000089">
    <property type="protein sequence ID" value="CAA9558304.1"/>
    <property type="molecule type" value="Genomic_DNA"/>
</dbReference>
<name>A0A6J4UU90_9BACT</name>
<protein>
    <recommendedName>
        <fullName evidence="3">N-acetyltransferase domain-containing protein</fullName>
    </recommendedName>
</protein>
<evidence type="ECO:0000259" key="3">
    <source>
        <dbReference type="PROSITE" id="PS51186"/>
    </source>
</evidence>
<evidence type="ECO:0000256" key="1">
    <source>
        <dbReference type="ARBA" id="ARBA00022679"/>
    </source>
</evidence>
<dbReference type="Gene3D" id="3.40.630.30">
    <property type="match status" value="1"/>
</dbReference>
<dbReference type="InterPro" id="IPR000182">
    <property type="entry name" value="GNAT_dom"/>
</dbReference>
<reference evidence="4" key="1">
    <citation type="submission" date="2020-02" db="EMBL/GenBank/DDBJ databases">
        <authorList>
            <person name="Meier V. D."/>
        </authorList>
    </citation>
    <scope>NUCLEOTIDE SEQUENCE</scope>
    <source>
        <strain evidence="4">AVDCRST_MAG43</strain>
    </source>
</reference>
<dbReference type="CDD" id="cd04301">
    <property type="entry name" value="NAT_SF"/>
    <property type="match status" value="1"/>
</dbReference>
<evidence type="ECO:0000256" key="2">
    <source>
        <dbReference type="ARBA" id="ARBA00023315"/>
    </source>
</evidence>
<gene>
    <name evidence="4" type="ORF">AVDCRST_MAG43-1655</name>
</gene>
<accession>A0A6J4UU90</accession>
<dbReference type="Pfam" id="PF00583">
    <property type="entry name" value="Acetyltransf_1"/>
    <property type="match status" value="1"/>
</dbReference>
<dbReference type="InterPro" id="IPR016181">
    <property type="entry name" value="Acyl_CoA_acyltransferase"/>
</dbReference>
<dbReference type="PANTHER" id="PTHR43420:SF44">
    <property type="entry name" value="ACETYLTRANSFERASE YPEA"/>
    <property type="match status" value="1"/>
</dbReference>
<feature type="domain" description="N-acetyltransferase" evidence="3">
    <location>
        <begin position="154"/>
        <end position="295"/>
    </location>
</feature>
<evidence type="ECO:0000313" key="4">
    <source>
        <dbReference type="EMBL" id="CAA9558304.1"/>
    </source>
</evidence>
<keyword evidence="2" id="KW-0012">Acyltransferase</keyword>
<dbReference type="AlphaFoldDB" id="A0A6J4UU90"/>
<dbReference type="SUPFAM" id="SSF55729">
    <property type="entry name" value="Acyl-CoA N-acyltransferases (Nat)"/>
    <property type="match status" value="1"/>
</dbReference>
<dbReference type="InterPro" id="IPR050680">
    <property type="entry name" value="YpeA/RimI_acetyltransf"/>
</dbReference>
<dbReference type="PANTHER" id="PTHR43420">
    <property type="entry name" value="ACETYLTRANSFERASE"/>
    <property type="match status" value="1"/>
</dbReference>
<dbReference type="GO" id="GO:0016747">
    <property type="term" value="F:acyltransferase activity, transferring groups other than amino-acyl groups"/>
    <property type="evidence" value="ECO:0007669"/>
    <property type="project" value="InterPro"/>
</dbReference>
<keyword evidence="1" id="KW-0808">Transferase</keyword>
<organism evidence="4">
    <name type="scientific">uncultured Thermomicrobiales bacterium</name>
    <dbReference type="NCBI Taxonomy" id="1645740"/>
    <lineage>
        <taxon>Bacteria</taxon>
        <taxon>Pseudomonadati</taxon>
        <taxon>Thermomicrobiota</taxon>
        <taxon>Thermomicrobia</taxon>
        <taxon>Thermomicrobiales</taxon>
        <taxon>environmental samples</taxon>
    </lineage>
</organism>
<sequence>MIVRSGAGPDPWSASGSSVRQLWPADVSRLRLADHPRLDEADAAALVIQSPGSSFWYPETGEFLLVTPWRHRPDITTIHTFGAFSHEPELMRAVIDYGRQAGYAALVAVDLNETRHPAFYARYGMIKIEDIVTYEHRRPGSITSPGIDSDLAFTRVEPHDTSMITALLELDHGAFPWLWRNSSEEFEAYLRFPGVEVWLGEVGDAAVSYVGLTNYRSWGHLDRIATSPRYQGRGYGRLALQMAVRRMVELGARRVALSTQGENARSRDLYARTGFDRTPNDDYALFAVVFDTSAAAPS</sequence>
<proteinExistence type="predicted"/>
<dbReference type="PROSITE" id="PS51186">
    <property type="entry name" value="GNAT"/>
    <property type="match status" value="1"/>
</dbReference>